<keyword evidence="3 4" id="KW-0326">Glycosidase</keyword>
<accession>A0AA38LE20</accession>
<feature type="domain" description="Glycosyl hydrolase family 32 C-terminal" evidence="6">
    <location>
        <begin position="234"/>
        <end position="429"/>
    </location>
</feature>
<dbReference type="InterPro" id="IPR013320">
    <property type="entry name" value="ConA-like_dom_sf"/>
</dbReference>
<dbReference type="Gene3D" id="2.60.120.560">
    <property type="entry name" value="Exo-inulinase, domain 1"/>
    <property type="match status" value="1"/>
</dbReference>
<evidence type="ECO:0000256" key="2">
    <source>
        <dbReference type="ARBA" id="ARBA00022801"/>
    </source>
</evidence>
<dbReference type="PANTHER" id="PTHR31953">
    <property type="entry name" value="BETA-FRUCTOFURANOSIDASE, INSOLUBLE ISOENZYME CWINV1-RELATED"/>
    <property type="match status" value="1"/>
</dbReference>
<evidence type="ECO:0000259" key="6">
    <source>
        <dbReference type="Pfam" id="PF08244"/>
    </source>
</evidence>
<dbReference type="SUPFAM" id="SSF49899">
    <property type="entry name" value="Concanavalin A-like lectins/glucanases"/>
    <property type="match status" value="1"/>
</dbReference>
<evidence type="ECO:0000256" key="3">
    <source>
        <dbReference type="ARBA" id="ARBA00023295"/>
    </source>
</evidence>
<dbReference type="AlphaFoldDB" id="A0AA38LE20"/>
<evidence type="ECO:0000313" key="8">
    <source>
        <dbReference type="Proteomes" id="UP000824469"/>
    </source>
</evidence>
<keyword evidence="8" id="KW-1185">Reference proteome</keyword>
<gene>
    <name evidence="7" type="ORF">KI387_022010</name>
</gene>
<dbReference type="Proteomes" id="UP000824469">
    <property type="component" value="Unassembled WGS sequence"/>
</dbReference>
<evidence type="ECO:0008006" key="9">
    <source>
        <dbReference type="Google" id="ProtNLM"/>
    </source>
</evidence>
<keyword evidence="2 4" id="KW-0378">Hydrolase</keyword>
<feature type="domain" description="Glycosyl hydrolase family 32 N-terminal" evidence="5">
    <location>
        <begin position="1"/>
        <end position="50"/>
    </location>
</feature>
<dbReference type="InterPro" id="IPR050551">
    <property type="entry name" value="Fructan_Metab_Enzymes"/>
</dbReference>
<comment type="similarity">
    <text evidence="1 4">Belongs to the glycosyl hydrolase 32 family.</text>
</comment>
<dbReference type="InterPro" id="IPR013148">
    <property type="entry name" value="Glyco_hydro_32_N"/>
</dbReference>
<sequence>QVQNMAVPKNASDPYLREWVKIPENPIMVPVNGINASSFRDPTTAWRGNDGPMENLLWVISRIAITREGPSFTQAKISFAGLKSSILSIPLKAQECGNALIFILFLSLEIMELDNSVCAGSGPGLKHVLKVSLDDNRFEYYTVGTYFPNRDRYVPDDTSADNKYGLRYDYGKFYASKTFFDYDKNRRILWGWINESDSVQDDIAKGWSGVQAIPRTIWLDNVSKSRLMQWPVPELESLREKKTYKDNIILSSGSAFEITGLKAAQVDVEVSFTLPSFTGKKKMMEMDATFSAEQLCSQSGAASKSMGGPFGLLLLASKDLAEHTSVFFRVGLHQNEMKLLMCSDQSRSSLQADVDKTTYGSFVHFSMKKKSVSLRVLVDHSIVESFAEGGKTCITSRVYPTLAIGEDAHLFVFNNATSSVTATKLTAWDMGSTPPPG</sequence>
<evidence type="ECO:0000256" key="4">
    <source>
        <dbReference type="RuleBase" id="RU362110"/>
    </source>
</evidence>
<dbReference type="EMBL" id="JAHRHJ020000004">
    <property type="protein sequence ID" value="KAH9320241.1"/>
    <property type="molecule type" value="Genomic_DNA"/>
</dbReference>
<dbReference type="InterPro" id="IPR023296">
    <property type="entry name" value="Glyco_hydro_beta-prop_sf"/>
</dbReference>
<evidence type="ECO:0000259" key="5">
    <source>
        <dbReference type="Pfam" id="PF00251"/>
    </source>
</evidence>
<reference evidence="7 8" key="1">
    <citation type="journal article" date="2021" name="Nat. Plants">
        <title>The Taxus genome provides insights into paclitaxel biosynthesis.</title>
        <authorList>
            <person name="Xiong X."/>
            <person name="Gou J."/>
            <person name="Liao Q."/>
            <person name="Li Y."/>
            <person name="Zhou Q."/>
            <person name="Bi G."/>
            <person name="Li C."/>
            <person name="Du R."/>
            <person name="Wang X."/>
            <person name="Sun T."/>
            <person name="Guo L."/>
            <person name="Liang H."/>
            <person name="Lu P."/>
            <person name="Wu Y."/>
            <person name="Zhang Z."/>
            <person name="Ro D.K."/>
            <person name="Shang Y."/>
            <person name="Huang S."/>
            <person name="Yan J."/>
        </authorList>
    </citation>
    <scope>NUCLEOTIDE SEQUENCE [LARGE SCALE GENOMIC DNA]</scope>
    <source>
        <strain evidence="7">Ta-2019</strain>
    </source>
</reference>
<dbReference type="GO" id="GO:0004553">
    <property type="term" value="F:hydrolase activity, hydrolyzing O-glycosyl compounds"/>
    <property type="evidence" value="ECO:0007669"/>
    <property type="project" value="InterPro"/>
</dbReference>
<dbReference type="InterPro" id="IPR001362">
    <property type="entry name" value="Glyco_hydro_32"/>
</dbReference>
<dbReference type="Pfam" id="PF08244">
    <property type="entry name" value="Glyco_hydro_32C"/>
    <property type="match status" value="1"/>
</dbReference>
<dbReference type="SMART" id="SM00640">
    <property type="entry name" value="Glyco_32"/>
    <property type="match status" value="1"/>
</dbReference>
<comment type="caution">
    <text evidence="7">The sequence shown here is derived from an EMBL/GenBank/DDBJ whole genome shotgun (WGS) entry which is preliminary data.</text>
</comment>
<dbReference type="Gene3D" id="2.115.10.20">
    <property type="entry name" value="Glycosyl hydrolase domain, family 43"/>
    <property type="match status" value="1"/>
</dbReference>
<evidence type="ECO:0000313" key="7">
    <source>
        <dbReference type="EMBL" id="KAH9320241.1"/>
    </source>
</evidence>
<evidence type="ECO:0000256" key="1">
    <source>
        <dbReference type="ARBA" id="ARBA00009902"/>
    </source>
</evidence>
<proteinExistence type="inferred from homology"/>
<feature type="domain" description="Glycosyl hydrolase family 32 N-terminal" evidence="5">
    <location>
        <begin position="113"/>
        <end position="231"/>
    </location>
</feature>
<protein>
    <recommendedName>
        <fullName evidence="9">Invertase</fullName>
    </recommendedName>
</protein>
<dbReference type="SUPFAM" id="SSF75005">
    <property type="entry name" value="Arabinanase/levansucrase/invertase"/>
    <property type="match status" value="1"/>
</dbReference>
<name>A0AA38LE20_TAXCH</name>
<dbReference type="InterPro" id="IPR013189">
    <property type="entry name" value="Glyco_hydro_32_C"/>
</dbReference>
<organism evidence="7 8">
    <name type="scientific">Taxus chinensis</name>
    <name type="common">Chinese yew</name>
    <name type="synonym">Taxus wallichiana var. chinensis</name>
    <dbReference type="NCBI Taxonomy" id="29808"/>
    <lineage>
        <taxon>Eukaryota</taxon>
        <taxon>Viridiplantae</taxon>
        <taxon>Streptophyta</taxon>
        <taxon>Embryophyta</taxon>
        <taxon>Tracheophyta</taxon>
        <taxon>Spermatophyta</taxon>
        <taxon>Pinopsida</taxon>
        <taxon>Pinidae</taxon>
        <taxon>Conifers II</taxon>
        <taxon>Cupressales</taxon>
        <taxon>Taxaceae</taxon>
        <taxon>Taxus</taxon>
    </lineage>
</organism>
<dbReference type="FunFam" id="2.60.120.560:FF:000002">
    <property type="entry name" value="Beta-fructofuranosidase, insoluble isoenzyme CWINV1"/>
    <property type="match status" value="1"/>
</dbReference>
<dbReference type="OMA" id="YKQSFAG"/>
<feature type="non-terminal residue" evidence="7">
    <location>
        <position position="1"/>
    </location>
</feature>
<dbReference type="GO" id="GO:0005975">
    <property type="term" value="P:carbohydrate metabolic process"/>
    <property type="evidence" value="ECO:0007669"/>
    <property type="project" value="InterPro"/>
</dbReference>
<dbReference type="Pfam" id="PF00251">
    <property type="entry name" value="Glyco_hydro_32N"/>
    <property type="match status" value="2"/>
</dbReference>